<keyword evidence="7" id="KW-1185">Reference proteome</keyword>
<dbReference type="InterPro" id="IPR036365">
    <property type="entry name" value="PGBD-like_sf"/>
</dbReference>
<organism evidence="6 7">
    <name type="scientific">Bailinhaonella thermotolerans</name>
    <dbReference type="NCBI Taxonomy" id="1070861"/>
    <lineage>
        <taxon>Bacteria</taxon>
        <taxon>Bacillati</taxon>
        <taxon>Actinomycetota</taxon>
        <taxon>Actinomycetes</taxon>
        <taxon>Streptosporangiales</taxon>
        <taxon>Streptosporangiaceae</taxon>
        <taxon>Bailinhaonella</taxon>
    </lineage>
</organism>
<evidence type="ECO:0000256" key="2">
    <source>
        <dbReference type="ARBA" id="ARBA00023054"/>
    </source>
</evidence>
<sequence>MGSATLEERPGAEASPARPRRRRGRARKVAGALAAVVVTGAAAATAYGLDGLGGGAPGATPAAAAPPATAKITRETLRDTLDVDGELGFGPDNTVTGRRPGTITWLPAGGATVSRGRSLYRADNDPVVLMYGTMPAYRDLKPGAEGKDVRQLEENLRALGYDGFTVDDEYTWETAEAVEEWQDDRGLTETGVVELGRVVFAPGKVRVDAVHAEEGQPTGPGQKVLTYTRTSKMVTVRLDATEQRLAKTGAKVTVELPGGTRVNGRVTEVATVIEPGQGQGAEPETKIEALISIERQKAAAGLGAAAVEVTFTASTREDVLTVPVAALVALKEGGFGVEVVEGGRSRFVPVRTGLFSGGRVEVGGDGLAEGMTVGMPK</sequence>
<name>A0A3A4ASE9_9ACTN</name>
<dbReference type="GO" id="GO:0030313">
    <property type="term" value="C:cell envelope"/>
    <property type="evidence" value="ECO:0007669"/>
    <property type="project" value="UniProtKB-SubCell"/>
</dbReference>
<dbReference type="Gene3D" id="1.10.101.10">
    <property type="entry name" value="PGBD-like superfamily/PGBD"/>
    <property type="match status" value="1"/>
</dbReference>
<keyword evidence="4" id="KW-1133">Transmembrane helix</keyword>
<gene>
    <name evidence="6" type="ORF">D5H75_19535</name>
</gene>
<comment type="subcellular location">
    <subcellularLocation>
        <location evidence="1">Cell envelope</location>
    </subcellularLocation>
</comment>
<feature type="transmembrane region" description="Helical" evidence="4">
    <location>
        <begin position="29"/>
        <end position="49"/>
    </location>
</feature>
<feature type="region of interest" description="Disordered" evidence="3">
    <location>
        <begin position="1"/>
        <end position="26"/>
    </location>
</feature>
<evidence type="ECO:0000256" key="1">
    <source>
        <dbReference type="ARBA" id="ARBA00004196"/>
    </source>
</evidence>
<evidence type="ECO:0000313" key="6">
    <source>
        <dbReference type="EMBL" id="RJL31255.1"/>
    </source>
</evidence>
<evidence type="ECO:0000256" key="4">
    <source>
        <dbReference type="SAM" id="Phobius"/>
    </source>
</evidence>
<dbReference type="Pfam" id="PF01471">
    <property type="entry name" value="PG_binding_1"/>
    <property type="match status" value="1"/>
</dbReference>
<dbReference type="Gene3D" id="2.40.420.20">
    <property type="match status" value="1"/>
</dbReference>
<evidence type="ECO:0000259" key="5">
    <source>
        <dbReference type="Pfam" id="PF01471"/>
    </source>
</evidence>
<keyword evidence="4" id="KW-0812">Transmembrane</keyword>
<dbReference type="EMBL" id="QZEY01000007">
    <property type="protein sequence ID" value="RJL31255.1"/>
    <property type="molecule type" value="Genomic_DNA"/>
</dbReference>
<dbReference type="InterPro" id="IPR036366">
    <property type="entry name" value="PGBDSf"/>
</dbReference>
<dbReference type="RefSeq" id="WP_119927941.1">
    <property type="nucleotide sequence ID" value="NZ_QZEY01000007.1"/>
</dbReference>
<dbReference type="PANTHER" id="PTHR32347">
    <property type="entry name" value="EFFLUX SYSTEM COMPONENT YKNX-RELATED"/>
    <property type="match status" value="1"/>
</dbReference>
<evidence type="ECO:0000313" key="7">
    <source>
        <dbReference type="Proteomes" id="UP000265768"/>
    </source>
</evidence>
<dbReference type="InterPro" id="IPR050465">
    <property type="entry name" value="UPF0194_transport"/>
</dbReference>
<evidence type="ECO:0000256" key="3">
    <source>
        <dbReference type="SAM" id="MobiDB-lite"/>
    </source>
</evidence>
<keyword evidence="4" id="KW-0472">Membrane</keyword>
<feature type="domain" description="Peptidoglycan binding-like" evidence="5">
    <location>
        <begin position="146"/>
        <end position="193"/>
    </location>
</feature>
<accession>A0A3A4ASE9</accession>
<protein>
    <submittedName>
        <fullName evidence="6">HlyD family efflux transporter periplasmic adaptor subunit</fullName>
    </submittedName>
</protein>
<comment type="caution">
    <text evidence="6">The sequence shown here is derived from an EMBL/GenBank/DDBJ whole genome shotgun (WGS) entry which is preliminary data.</text>
</comment>
<dbReference type="SUPFAM" id="SSF47090">
    <property type="entry name" value="PGBD-like"/>
    <property type="match status" value="1"/>
</dbReference>
<keyword evidence="2" id="KW-0175">Coiled coil</keyword>
<dbReference type="Proteomes" id="UP000265768">
    <property type="component" value="Unassembled WGS sequence"/>
</dbReference>
<proteinExistence type="predicted"/>
<dbReference type="InterPro" id="IPR002477">
    <property type="entry name" value="Peptidoglycan-bd-like"/>
</dbReference>
<dbReference type="OrthoDB" id="3268648at2"/>
<reference evidence="6 7" key="1">
    <citation type="submission" date="2018-09" db="EMBL/GenBank/DDBJ databases">
        <title>YIM 75507 draft genome.</title>
        <authorList>
            <person name="Tang S."/>
            <person name="Feng Y."/>
        </authorList>
    </citation>
    <scope>NUCLEOTIDE SEQUENCE [LARGE SCALE GENOMIC DNA]</scope>
    <source>
        <strain evidence="6 7">YIM 75507</strain>
    </source>
</reference>
<dbReference type="AlphaFoldDB" id="A0A3A4ASE9"/>
<feature type="compositionally biased region" description="Basic and acidic residues" evidence="3">
    <location>
        <begin position="1"/>
        <end position="11"/>
    </location>
</feature>